<feature type="transmembrane region" description="Helical" evidence="1">
    <location>
        <begin position="419"/>
        <end position="439"/>
    </location>
</feature>
<accession>A0AAW7ZA19</accession>
<feature type="transmembrane region" description="Helical" evidence="1">
    <location>
        <begin position="475"/>
        <end position="496"/>
    </location>
</feature>
<comment type="caution">
    <text evidence="3">The sequence shown here is derived from an EMBL/GenBank/DDBJ whole genome shotgun (WGS) entry which is preliminary data.</text>
</comment>
<keyword evidence="2" id="KW-0732">Signal</keyword>
<proteinExistence type="predicted"/>
<keyword evidence="4" id="KW-1185">Reference proteome</keyword>
<dbReference type="EMBL" id="JARPTC010000002">
    <property type="protein sequence ID" value="MDO7785939.1"/>
    <property type="molecule type" value="Genomic_DNA"/>
</dbReference>
<dbReference type="AlphaFoldDB" id="A0AAW7ZA19"/>
<feature type="transmembrane region" description="Helical" evidence="1">
    <location>
        <begin position="394"/>
        <end position="412"/>
    </location>
</feature>
<feature type="transmembrane region" description="Helical" evidence="1">
    <location>
        <begin position="545"/>
        <end position="565"/>
    </location>
</feature>
<keyword evidence="1" id="KW-0472">Membrane</keyword>
<protein>
    <recommendedName>
        <fullName evidence="5">Alkaline phosphatase</fullName>
    </recommendedName>
</protein>
<organism evidence="3 4">
    <name type="scientific">Desulforamulus aquiferis</name>
    <dbReference type="NCBI Taxonomy" id="1397668"/>
    <lineage>
        <taxon>Bacteria</taxon>
        <taxon>Bacillati</taxon>
        <taxon>Bacillota</taxon>
        <taxon>Clostridia</taxon>
        <taxon>Eubacteriales</taxon>
        <taxon>Peptococcaceae</taxon>
        <taxon>Desulforamulus</taxon>
    </lineage>
</organism>
<name>A0AAW7ZA19_9FIRM</name>
<dbReference type="RefSeq" id="WP_304540644.1">
    <property type="nucleotide sequence ID" value="NZ_JARPTC010000002.1"/>
</dbReference>
<dbReference type="SUPFAM" id="SSF53649">
    <property type="entry name" value="Alkaline phosphatase-like"/>
    <property type="match status" value="1"/>
</dbReference>
<gene>
    <name evidence="3" type="ORF">P6N53_01690</name>
</gene>
<feature type="transmembrane region" description="Helical" evidence="1">
    <location>
        <begin position="596"/>
        <end position="613"/>
    </location>
</feature>
<reference evidence="3" key="2">
    <citation type="submission" date="2023-03" db="EMBL/GenBank/DDBJ databases">
        <authorList>
            <person name="Zhang Z."/>
        </authorList>
    </citation>
    <scope>NUCLEOTIDE SEQUENCE</scope>
    <source>
        <strain evidence="3">DSA</strain>
    </source>
</reference>
<feature type="transmembrane region" description="Helical" evidence="1">
    <location>
        <begin position="715"/>
        <end position="733"/>
    </location>
</feature>
<feature type="transmembrane region" description="Helical" evidence="1">
    <location>
        <begin position="445"/>
        <end position="466"/>
    </location>
</feature>
<feature type="transmembrane region" description="Helical" evidence="1">
    <location>
        <begin position="659"/>
        <end position="677"/>
    </location>
</feature>
<feature type="transmembrane region" description="Helical" evidence="1">
    <location>
        <begin position="689"/>
        <end position="709"/>
    </location>
</feature>
<evidence type="ECO:0008006" key="5">
    <source>
        <dbReference type="Google" id="ProtNLM"/>
    </source>
</evidence>
<keyword evidence="1" id="KW-0812">Transmembrane</keyword>
<feature type="signal peptide" evidence="2">
    <location>
        <begin position="1"/>
        <end position="27"/>
    </location>
</feature>
<sequence length="740" mass="80173">MYLFFWPKFRAGLLALLLFIYAAPAFAAGVNSVEQAERVVLVVIDRLDVSDYQGDSLKNIKSLAEKGSLGLLNNNTGAQINSEHTYPTIGAGAHLIGSGDALNGFNSDEEVLDTVASIEYLRRTGWQTSPEAVIQLAIGKLNRANQNLPYPAKPGALGQALQEAGLSTAVIGNGDSIAVHRRLATTITMDKQGLTDFGLVDRSILLHEDDVLGGLRTNFAEISQKVLQYRDMGVSLIVVETGDVTRLYEERDRSTDQSYAKQRAGVLNRIDDFVGDLTTQLDFSKEMLLVVSPTPTYEALRGNRNLTLMVAAGPGFAPGSLLTSGTTKRDGIVKNTDIAPTILKALGLEPVLGMSGRPLSSSNLQMRENTLEYLQNLNDRLVTTYQARPPVQSAYVMIQIVVLFVALFGVFFRRHMAELIKPFLLLVMAVPLAELLIPILPGGSVAILVLQLIIATALIVGLAILIHRKLGMDPFIFICLATAGAILIDLMNASYLQKQSILGYDPIVGARFYGIGNEYMGVLIGSLIIGTTAAIQYFDKWRKPLIALTGIIFLIGVYAMASPHIGTNVGGAIAATSALLVTFLLLLGVRFRVHTILTVAGLVIVAVGGFIAFDLTRPPDLRSHMGTTASLIISSGPGQVLDIIQRKWAMNMKLLKYTVWSRILLASLAVLALLFYRPRGVMQNIKDKYPYLYKGFIGVLTGALVAFAFNDSGVVAAATTMIFAAPPLVYLVLTEQKRDM</sequence>
<reference evidence="3" key="1">
    <citation type="journal article" date="2023" name="J. Hazard. Mater.">
        <title>Anaerobic biodegradation of pyrene and benzo[a]pyrene by a new sulfate-reducing Desulforamulus aquiferis strain DSA.</title>
        <authorList>
            <person name="Zhang Z."/>
            <person name="Sun J."/>
            <person name="Gong X."/>
            <person name="Wang C."/>
            <person name="Wang H."/>
        </authorList>
    </citation>
    <scope>NUCLEOTIDE SEQUENCE</scope>
    <source>
        <strain evidence="3">DSA</strain>
    </source>
</reference>
<evidence type="ECO:0000256" key="2">
    <source>
        <dbReference type="SAM" id="SignalP"/>
    </source>
</evidence>
<dbReference type="InterPro" id="IPR017850">
    <property type="entry name" value="Alkaline_phosphatase_core_sf"/>
</dbReference>
<evidence type="ECO:0000313" key="4">
    <source>
        <dbReference type="Proteomes" id="UP001172911"/>
    </source>
</evidence>
<feature type="transmembrane region" description="Helical" evidence="1">
    <location>
        <begin position="571"/>
        <end position="589"/>
    </location>
</feature>
<feature type="chain" id="PRO_5043386998" description="Alkaline phosphatase" evidence="2">
    <location>
        <begin position="28"/>
        <end position="740"/>
    </location>
</feature>
<evidence type="ECO:0000256" key="1">
    <source>
        <dbReference type="SAM" id="Phobius"/>
    </source>
</evidence>
<feature type="transmembrane region" description="Helical" evidence="1">
    <location>
        <begin position="519"/>
        <end position="538"/>
    </location>
</feature>
<dbReference type="Proteomes" id="UP001172911">
    <property type="component" value="Unassembled WGS sequence"/>
</dbReference>
<evidence type="ECO:0000313" key="3">
    <source>
        <dbReference type="EMBL" id="MDO7785939.1"/>
    </source>
</evidence>
<dbReference type="Gene3D" id="3.40.720.10">
    <property type="entry name" value="Alkaline Phosphatase, subunit A"/>
    <property type="match status" value="1"/>
</dbReference>
<keyword evidence="1" id="KW-1133">Transmembrane helix</keyword>